<dbReference type="Proteomes" id="UP000649955">
    <property type="component" value="Unassembled WGS sequence"/>
</dbReference>
<gene>
    <name evidence="2" type="ORF">GCM10017567_35060</name>
</gene>
<evidence type="ECO:0000313" key="2">
    <source>
        <dbReference type="EMBL" id="GHG14307.1"/>
    </source>
</evidence>
<sequence>MWQNCDESRRVRRTSCYQANQVGQADADAPADISGARQISTVASYLSSHAGAAGAEPDSNQTTPAAAPESQLPLVDPD</sequence>
<name>A0ABQ3KFD2_9PSEU</name>
<evidence type="ECO:0000256" key="1">
    <source>
        <dbReference type="SAM" id="MobiDB-lite"/>
    </source>
</evidence>
<feature type="region of interest" description="Disordered" evidence="1">
    <location>
        <begin position="47"/>
        <end position="78"/>
    </location>
</feature>
<dbReference type="EMBL" id="BNAW01000013">
    <property type="protein sequence ID" value="GHG14307.1"/>
    <property type="molecule type" value="Genomic_DNA"/>
</dbReference>
<protein>
    <submittedName>
        <fullName evidence="2">Uncharacterized protein</fullName>
    </submittedName>
</protein>
<comment type="caution">
    <text evidence="2">The sequence shown here is derived from an EMBL/GenBank/DDBJ whole genome shotgun (WGS) entry which is preliminary data.</text>
</comment>
<organism evidence="2 3">
    <name type="scientific">Amycolatopsis bullii</name>
    <dbReference type="NCBI Taxonomy" id="941987"/>
    <lineage>
        <taxon>Bacteria</taxon>
        <taxon>Bacillati</taxon>
        <taxon>Actinomycetota</taxon>
        <taxon>Actinomycetes</taxon>
        <taxon>Pseudonocardiales</taxon>
        <taxon>Pseudonocardiaceae</taxon>
        <taxon>Amycolatopsis</taxon>
    </lineage>
</organism>
<proteinExistence type="predicted"/>
<reference evidence="3" key="1">
    <citation type="journal article" date="2019" name="Int. J. Syst. Evol. Microbiol.">
        <title>The Global Catalogue of Microorganisms (GCM) 10K type strain sequencing project: providing services to taxonomists for standard genome sequencing and annotation.</title>
        <authorList>
            <consortium name="The Broad Institute Genomics Platform"/>
            <consortium name="The Broad Institute Genome Sequencing Center for Infectious Disease"/>
            <person name="Wu L."/>
            <person name="Ma J."/>
        </authorList>
    </citation>
    <scope>NUCLEOTIDE SEQUENCE [LARGE SCALE GENOMIC DNA]</scope>
    <source>
        <strain evidence="3">CGMCC 4.7680</strain>
    </source>
</reference>
<evidence type="ECO:0000313" key="3">
    <source>
        <dbReference type="Proteomes" id="UP000649955"/>
    </source>
</evidence>
<keyword evidence="3" id="KW-1185">Reference proteome</keyword>
<accession>A0ABQ3KFD2</accession>